<name>A0A4D6WK21_9FLOR</name>
<dbReference type="GO" id="GO:0005524">
    <property type="term" value="F:ATP binding"/>
    <property type="evidence" value="ECO:0007669"/>
    <property type="project" value="InterPro"/>
</dbReference>
<comment type="similarity">
    <text evidence="1">Belongs to the class-II aminoacyl-tRNA synthetase family.</text>
</comment>
<evidence type="ECO:0000313" key="8">
    <source>
        <dbReference type="EMBL" id="QCI04374.1"/>
    </source>
</evidence>
<dbReference type="InterPro" id="IPR006195">
    <property type="entry name" value="aa-tRNA-synth_II"/>
</dbReference>
<dbReference type="GO" id="GO:0006427">
    <property type="term" value="P:histidyl-tRNA aminoacylation"/>
    <property type="evidence" value="ECO:0007669"/>
    <property type="project" value="InterPro"/>
</dbReference>
<gene>
    <name evidence="8" type="primary">syh</name>
</gene>
<dbReference type="AlphaFoldDB" id="A0A4D6WK21"/>
<dbReference type="SUPFAM" id="SSF52954">
    <property type="entry name" value="Class II aaRS ABD-related"/>
    <property type="match status" value="1"/>
</dbReference>
<feature type="binding site" evidence="6">
    <location>
        <position position="110"/>
    </location>
    <ligand>
        <name>L-histidine</name>
        <dbReference type="ChEBI" id="CHEBI:57595"/>
    </ligand>
</feature>
<dbReference type="Pfam" id="PF13393">
    <property type="entry name" value="tRNA-synt_His"/>
    <property type="match status" value="1"/>
</dbReference>
<dbReference type="InterPro" id="IPR004154">
    <property type="entry name" value="Anticodon-bd"/>
</dbReference>
<reference evidence="8" key="2">
    <citation type="submission" date="2019-04" db="EMBL/GenBank/DDBJ databases">
        <authorList>
            <person name="Pasella M."/>
        </authorList>
    </citation>
    <scope>NUCLEOTIDE SEQUENCE</scope>
    <source>
        <strain evidence="8">PD2206</strain>
    </source>
</reference>
<keyword evidence="8" id="KW-0934">Plastid</keyword>
<feature type="domain" description="Aminoacyl-transfer RNA synthetases class-II family profile" evidence="7">
    <location>
        <begin position="1"/>
        <end position="323"/>
    </location>
</feature>
<feature type="binding site" evidence="6">
    <location>
        <position position="128"/>
    </location>
    <ligand>
        <name>L-histidine</name>
        <dbReference type="ChEBI" id="CHEBI:57595"/>
    </ligand>
</feature>
<dbReference type="PROSITE" id="PS50862">
    <property type="entry name" value="AA_TRNA_LIGASE_II"/>
    <property type="match status" value="1"/>
</dbReference>
<dbReference type="Gene3D" id="3.40.50.800">
    <property type="entry name" value="Anticodon-binding domain"/>
    <property type="match status" value="1"/>
</dbReference>
<dbReference type="InterPro" id="IPR015807">
    <property type="entry name" value="His-tRNA-ligase"/>
</dbReference>
<evidence type="ECO:0000256" key="1">
    <source>
        <dbReference type="ARBA" id="ARBA00008226"/>
    </source>
</evidence>
<comment type="catalytic activity">
    <reaction evidence="5">
        <text>tRNA(His) + L-histidine + ATP = L-histidyl-tRNA(His) + AMP + diphosphate + H(+)</text>
        <dbReference type="Rhea" id="RHEA:17313"/>
        <dbReference type="Rhea" id="RHEA-COMP:9665"/>
        <dbReference type="Rhea" id="RHEA-COMP:9689"/>
        <dbReference type="ChEBI" id="CHEBI:15378"/>
        <dbReference type="ChEBI" id="CHEBI:30616"/>
        <dbReference type="ChEBI" id="CHEBI:33019"/>
        <dbReference type="ChEBI" id="CHEBI:57595"/>
        <dbReference type="ChEBI" id="CHEBI:78442"/>
        <dbReference type="ChEBI" id="CHEBI:78527"/>
        <dbReference type="ChEBI" id="CHEBI:456215"/>
        <dbReference type="EC" id="6.1.1.21"/>
    </reaction>
</comment>
<dbReference type="PANTHER" id="PTHR43707:SF1">
    <property type="entry name" value="HISTIDINE--TRNA LIGASE, MITOCHONDRIAL-RELATED"/>
    <property type="match status" value="1"/>
</dbReference>
<feature type="binding site" evidence="6">
    <location>
        <position position="124"/>
    </location>
    <ligand>
        <name>L-histidine</name>
        <dbReference type="ChEBI" id="CHEBI:57595"/>
    </ligand>
</feature>
<dbReference type="InterPro" id="IPR045864">
    <property type="entry name" value="aa-tRNA-synth_II/BPL/LPL"/>
</dbReference>
<evidence type="ECO:0000259" key="7">
    <source>
        <dbReference type="PROSITE" id="PS50862"/>
    </source>
</evidence>
<dbReference type="EMBL" id="MK814610">
    <property type="protein sequence ID" value="QCI04374.1"/>
    <property type="molecule type" value="Genomic_DNA"/>
</dbReference>
<feature type="binding site" evidence="6">
    <location>
        <begin position="259"/>
        <end position="260"/>
    </location>
    <ligand>
        <name>L-histidine</name>
        <dbReference type="ChEBI" id="CHEBI:57595"/>
    </ligand>
</feature>
<dbReference type="EC" id="6.1.1.21" evidence="2"/>
<evidence type="ECO:0000256" key="6">
    <source>
        <dbReference type="PIRSR" id="PIRSR001549-1"/>
    </source>
</evidence>
<reference evidence="8" key="1">
    <citation type="journal article" date="2019" name="Mol. Phylogenet. Evol.">
        <title>Morphological evolution and classification of the red algal order Ceramiales inferred using plastid phylogenomics.</title>
        <authorList>
            <person name="Diaz-Tapia P."/>
            <person name="Pasella M.M."/>
            <person name="Verbruggen H."/>
            <person name="Maggs C.A."/>
        </authorList>
    </citation>
    <scope>NUCLEOTIDE SEQUENCE</scope>
    <source>
        <strain evidence="8">PD2206</strain>
    </source>
</reference>
<dbReference type="PIRSF" id="PIRSF001549">
    <property type="entry name" value="His-tRNA_synth"/>
    <property type="match status" value="1"/>
</dbReference>
<dbReference type="SUPFAM" id="SSF55681">
    <property type="entry name" value="Class II aaRS and biotin synthetases"/>
    <property type="match status" value="1"/>
</dbReference>
<protein>
    <recommendedName>
        <fullName evidence="2">histidine--tRNA ligase</fullName>
        <ecNumber evidence="2">6.1.1.21</ecNumber>
    </recommendedName>
    <alternativeName>
        <fullName evidence="4">Histidyl-tRNA synthetase</fullName>
    </alternativeName>
</protein>
<keyword evidence="8" id="KW-0436">Ligase</keyword>
<dbReference type="NCBIfam" id="TIGR00442">
    <property type="entry name" value="hisS"/>
    <property type="match status" value="1"/>
</dbReference>
<dbReference type="InterPro" id="IPR004516">
    <property type="entry name" value="HisRS/HisZ"/>
</dbReference>
<dbReference type="InterPro" id="IPR036621">
    <property type="entry name" value="Anticodon-bd_dom_sf"/>
</dbReference>
<dbReference type="GO" id="GO:0005737">
    <property type="term" value="C:cytoplasm"/>
    <property type="evidence" value="ECO:0007669"/>
    <property type="project" value="InterPro"/>
</dbReference>
<dbReference type="CDD" id="cd00773">
    <property type="entry name" value="HisRS-like_core"/>
    <property type="match status" value="1"/>
</dbReference>
<evidence type="ECO:0000256" key="3">
    <source>
        <dbReference type="ARBA" id="ARBA00022741"/>
    </source>
</evidence>
<dbReference type="GO" id="GO:0004821">
    <property type="term" value="F:histidine-tRNA ligase activity"/>
    <property type="evidence" value="ECO:0007669"/>
    <property type="project" value="UniProtKB-EC"/>
</dbReference>
<geneLocation type="plastid" evidence="8"/>
<dbReference type="Gene3D" id="3.30.930.10">
    <property type="entry name" value="Bira Bifunctional Protein, Domain 2"/>
    <property type="match status" value="1"/>
</dbReference>
<evidence type="ECO:0000256" key="5">
    <source>
        <dbReference type="ARBA" id="ARBA00047639"/>
    </source>
</evidence>
<evidence type="ECO:0000256" key="4">
    <source>
        <dbReference type="ARBA" id="ARBA00030619"/>
    </source>
</evidence>
<dbReference type="HAMAP" id="MF_00127">
    <property type="entry name" value="His_tRNA_synth"/>
    <property type="match status" value="1"/>
</dbReference>
<dbReference type="PANTHER" id="PTHR43707">
    <property type="entry name" value="HISTIDYL-TRNA SYNTHETASE"/>
    <property type="match status" value="1"/>
</dbReference>
<dbReference type="InterPro" id="IPR041715">
    <property type="entry name" value="HisRS-like_core"/>
</dbReference>
<sequence length="424" mass="49331">MQPLRGTKDILPNEVRLWQYVYNKAYEILSLSNYNEIRTPILETTELFQRSIGNGTDIINKEMYSFIDRGNRSITLRPEGTASIARAFIHNKFYLSNTIQRLWYFAPMFRYERPQNGRQRQFHQLGIECIGSHSPIADTEVIRLACQILKSLECNSYTLEINSIGNLEERKHYKNILINYLEKYIEDLDQDSKNRLYNNPLRILDSKNKKTQEIIKEAPYLISCLKSESQKHFSQVCDLLNSLNIKYIINNKLVRGLDYYNYTAFEIKTDLLGGQDTICGGGRYDTLIKQLGGPDTPSVGWAIGIERLLILTERHLKRNIQAPTIYLINQNFETQKQMWQIIEILEKNKISFELDISEKNFQKQIKKAYKSKALVGLIIGENELATKSITLKHLKKNTQKTVPIEIFLQELKQLITTNNISNFS</sequence>
<organism evidence="8">
    <name type="scientific">Antithamnion hubbsii</name>
    <dbReference type="NCBI Taxonomy" id="1005974"/>
    <lineage>
        <taxon>Eukaryota</taxon>
        <taxon>Rhodophyta</taxon>
        <taxon>Florideophyceae</taxon>
        <taxon>Rhodymeniophycidae</taxon>
        <taxon>Ceramiales</taxon>
        <taxon>Ceramiaceae</taxon>
        <taxon>Antithamnion</taxon>
    </lineage>
</organism>
<proteinExistence type="inferred from homology"/>
<feature type="binding site" evidence="6">
    <location>
        <begin position="79"/>
        <end position="81"/>
    </location>
    <ligand>
        <name>L-histidine</name>
        <dbReference type="ChEBI" id="CHEBI:57595"/>
    </ligand>
</feature>
<accession>A0A4D6WK21</accession>
<keyword evidence="3" id="KW-0547">Nucleotide-binding</keyword>
<feature type="binding site" evidence="6">
    <location>
        <position position="255"/>
    </location>
    <ligand>
        <name>L-histidine</name>
        <dbReference type="ChEBI" id="CHEBI:57595"/>
    </ligand>
</feature>
<evidence type="ECO:0000256" key="2">
    <source>
        <dbReference type="ARBA" id="ARBA00012815"/>
    </source>
</evidence>
<dbReference type="Pfam" id="PF03129">
    <property type="entry name" value="HGTP_anticodon"/>
    <property type="match status" value="1"/>
</dbReference>